<dbReference type="Gene3D" id="3.50.80.20">
    <property type="entry name" value="D-Ala-D-Ala carboxypeptidase C, peptidase S13"/>
    <property type="match status" value="1"/>
</dbReference>
<comment type="caution">
    <text evidence="4">The sequence shown here is derived from an EMBL/GenBank/DDBJ whole genome shotgun (WGS) entry which is preliminary data.</text>
</comment>
<dbReference type="Gene3D" id="3.40.710.10">
    <property type="entry name" value="DD-peptidase/beta-lactamase superfamily"/>
    <property type="match status" value="1"/>
</dbReference>
<evidence type="ECO:0000256" key="1">
    <source>
        <dbReference type="ARBA" id="ARBA00006096"/>
    </source>
</evidence>
<dbReference type="GO" id="GO:0009002">
    <property type="term" value="F:serine-type D-Ala-D-Ala carboxypeptidase activity"/>
    <property type="evidence" value="ECO:0007669"/>
    <property type="project" value="UniProtKB-EC"/>
</dbReference>
<keyword evidence="3" id="KW-0732">Signal</keyword>
<reference evidence="4 5" key="1">
    <citation type="submission" date="2022-10" db="EMBL/GenBank/DDBJ databases">
        <title>Paucibacter sp. hw1 Genome sequencing.</title>
        <authorList>
            <person name="Park S."/>
        </authorList>
    </citation>
    <scope>NUCLEOTIDE SEQUENCE [LARGE SCALE GENOMIC DNA]</scope>
    <source>
        <strain evidence="5">hw1</strain>
    </source>
</reference>
<dbReference type="InterPro" id="IPR012338">
    <property type="entry name" value="Beta-lactam/transpept-like"/>
</dbReference>
<keyword evidence="5" id="KW-1185">Reference proteome</keyword>
<dbReference type="InterPro" id="IPR000667">
    <property type="entry name" value="Peptidase_S13"/>
</dbReference>
<dbReference type="PANTHER" id="PTHR30023">
    <property type="entry name" value="D-ALANYL-D-ALANINE CARBOXYPEPTIDASE"/>
    <property type="match status" value="1"/>
</dbReference>
<dbReference type="EC" id="3.4.16.4" evidence="4"/>
<name>A0ABT5KF06_9BURK</name>
<keyword evidence="4" id="KW-0121">Carboxypeptidase</keyword>
<evidence type="ECO:0000256" key="3">
    <source>
        <dbReference type="SAM" id="SignalP"/>
    </source>
</evidence>
<dbReference type="NCBIfam" id="TIGR00666">
    <property type="entry name" value="PBP4"/>
    <property type="match status" value="1"/>
</dbReference>
<comment type="similarity">
    <text evidence="1">Belongs to the peptidase S13 family.</text>
</comment>
<dbReference type="SUPFAM" id="SSF56601">
    <property type="entry name" value="beta-lactamase/transpeptidase-like"/>
    <property type="match status" value="1"/>
</dbReference>
<dbReference type="Pfam" id="PF02113">
    <property type="entry name" value="Peptidase_S13"/>
    <property type="match status" value="1"/>
</dbReference>
<evidence type="ECO:0000313" key="4">
    <source>
        <dbReference type="EMBL" id="MDC8772034.1"/>
    </source>
</evidence>
<dbReference type="PANTHER" id="PTHR30023:SF0">
    <property type="entry name" value="PENICILLIN-SENSITIVE CARBOXYPEPTIDASE A"/>
    <property type="match status" value="1"/>
</dbReference>
<keyword evidence="4" id="KW-0645">Protease</keyword>
<evidence type="ECO:0000313" key="5">
    <source>
        <dbReference type="Proteomes" id="UP001221189"/>
    </source>
</evidence>
<dbReference type="Proteomes" id="UP001221189">
    <property type="component" value="Unassembled WGS sequence"/>
</dbReference>
<feature type="chain" id="PRO_5046390064" evidence="3">
    <location>
        <begin position="23"/>
        <end position="481"/>
    </location>
</feature>
<keyword evidence="2 4" id="KW-0378">Hydrolase</keyword>
<accession>A0ABT5KF06</accession>
<feature type="signal peptide" evidence="3">
    <location>
        <begin position="1"/>
        <end position="22"/>
    </location>
</feature>
<evidence type="ECO:0000256" key="2">
    <source>
        <dbReference type="ARBA" id="ARBA00022801"/>
    </source>
</evidence>
<dbReference type="PRINTS" id="PR00922">
    <property type="entry name" value="DADACBPTASE3"/>
</dbReference>
<dbReference type="PROSITE" id="PS51257">
    <property type="entry name" value="PROKAR_LIPOPROTEIN"/>
    <property type="match status" value="1"/>
</dbReference>
<protein>
    <submittedName>
        <fullName evidence="4">D-alanyl-D-alanine carboxypeptidase/D-alanyl-D-alanine-endopeptidase</fullName>
        <ecNumber evidence="4">3.4.16.4</ecNumber>
    </submittedName>
</protein>
<organism evidence="4 5">
    <name type="scientific">Roseateles albus</name>
    <dbReference type="NCBI Taxonomy" id="2987525"/>
    <lineage>
        <taxon>Bacteria</taxon>
        <taxon>Pseudomonadati</taxon>
        <taxon>Pseudomonadota</taxon>
        <taxon>Betaproteobacteria</taxon>
        <taxon>Burkholderiales</taxon>
        <taxon>Sphaerotilaceae</taxon>
        <taxon>Roseateles</taxon>
    </lineage>
</organism>
<sequence>MAKVLSLAALSLALGGCAGMRAAPTLPAEVTQAMAEAGVAQATLGVVAYPLHQRTRALQLNAELAMQPASTMKIVTTLVALDRLGPNARGRTDLLAAAPLVGDVLQGPLYLRGGADTDLDWGALHMLLRELREQGVREIQGGLVVDRSLFRPARLDIGLAPFDEAPEFAYNAVPDALNLGGAVLSFRLSADAATVQARVSPAWPGIELDASAMTLNDKPCKDWDEDWLAPQVSSTSQGQRIQLGGAFPRNCRQTAELNLLDRQWLTAQALRQMWRELGGVMGGDVESDREAATPSDARLLASHQGRPLAEVLRGMMKRSDNLLTRLTYLRLGAAAAQPGEDTRAAADRAVHDWFAAKGLDSAGLVLDNGSGLSRSERIKPAQLAAVLAQAWDSPHAPELLTTLPVAGVDGTLSRRFKGAPAEGRARMKTGTLNEAVALAGYVRDAQERPWVVVVMLNGPDTGAKGRPVLDALVNWVARQND</sequence>
<dbReference type="EMBL" id="JAQQXT010000005">
    <property type="protein sequence ID" value="MDC8772034.1"/>
    <property type="molecule type" value="Genomic_DNA"/>
</dbReference>
<gene>
    <name evidence="4" type="primary">dacB</name>
    <name evidence="4" type="ORF">PRZ03_10675</name>
</gene>
<proteinExistence type="inferred from homology"/>
<dbReference type="RefSeq" id="WP_273600280.1">
    <property type="nucleotide sequence ID" value="NZ_JAQQXT010000005.1"/>
</dbReference>